<dbReference type="Gene3D" id="2.30.110.10">
    <property type="entry name" value="Electron Transport, Fmn-binding Protein, Chain A"/>
    <property type="match status" value="1"/>
</dbReference>
<evidence type="ECO:0000313" key="2">
    <source>
        <dbReference type="Proteomes" id="UP000766550"/>
    </source>
</evidence>
<dbReference type="Pfam" id="PF12900">
    <property type="entry name" value="Pyridox_ox_2"/>
    <property type="match status" value="1"/>
</dbReference>
<keyword evidence="2" id="KW-1185">Reference proteome</keyword>
<dbReference type="RefSeq" id="WP_162318329.1">
    <property type="nucleotide sequence ID" value="NZ_JAHQXF010000002.1"/>
</dbReference>
<comment type="caution">
    <text evidence="1">The sequence shown here is derived from an EMBL/GenBank/DDBJ whole genome shotgun (WGS) entry which is preliminary data.</text>
</comment>
<dbReference type="InterPro" id="IPR012349">
    <property type="entry name" value="Split_barrel_FMN-bd"/>
</dbReference>
<name>A0A8J7YE10_9EURY</name>
<dbReference type="AlphaFoldDB" id="A0A8J7YE10"/>
<organism evidence="1 2">
    <name type="scientific">Haloarcula limicola</name>
    <dbReference type="NCBI Taxonomy" id="1429915"/>
    <lineage>
        <taxon>Archaea</taxon>
        <taxon>Methanobacteriati</taxon>
        <taxon>Methanobacteriota</taxon>
        <taxon>Stenosarchaea group</taxon>
        <taxon>Halobacteria</taxon>
        <taxon>Halobacteriales</taxon>
        <taxon>Haloarculaceae</taxon>
        <taxon>Haloarcula</taxon>
    </lineage>
</organism>
<evidence type="ECO:0000313" key="1">
    <source>
        <dbReference type="EMBL" id="MBV0925506.1"/>
    </source>
</evidence>
<dbReference type="Proteomes" id="UP000766550">
    <property type="component" value="Unassembled WGS sequence"/>
</dbReference>
<dbReference type="InterPro" id="IPR024747">
    <property type="entry name" value="Pyridox_Oxase-rel"/>
</dbReference>
<accession>A0A8J7YE10</accession>
<reference evidence="1 2" key="1">
    <citation type="submission" date="2021-06" db="EMBL/GenBank/DDBJ databases">
        <title>New haloarchaea isolates fom saline soil.</title>
        <authorList>
            <person name="Duran-Viseras A."/>
            <person name="Sanchez-Porro C.S."/>
            <person name="Ventosa A."/>
        </authorList>
    </citation>
    <scope>NUCLEOTIDE SEQUENCE [LARGE SCALE GENOMIC DNA]</scope>
    <source>
        <strain evidence="1 2">JCM 183640</strain>
    </source>
</reference>
<gene>
    <name evidence="1" type="ORF">KTS45_14970</name>
</gene>
<protein>
    <submittedName>
        <fullName evidence="1">Pyridoxamine 5'-phosphate oxidase family protein</fullName>
    </submittedName>
</protein>
<proteinExistence type="predicted"/>
<sequence>MTVEAMREYGLEHMTDEEMRNFLSNQRMGVLGLPATEAPYIVPISFGYDGESALYFTFVGGPDSRKRTLIEAAETVRFLTYSAQSVFNWESLILTGTVSRVPEAEWDELADVLQGVWRPEVFEAAMESEEVVVYRFDIDERTGIKHTGLPPGFDVAGTGE</sequence>
<dbReference type="SUPFAM" id="SSF50475">
    <property type="entry name" value="FMN-binding split barrel"/>
    <property type="match status" value="1"/>
</dbReference>
<dbReference type="EMBL" id="JAHQXF010000002">
    <property type="protein sequence ID" value="MBV0925506.1"/>
    <property type="molecule type" value="Genomic_DNA"/>
</dbReference>
<dbReference type="OrthoDB" id="953at2157"/>